<gene>
    <name evidence="2" type="ORF">B9Q04_07450</name>
</gene>
<dbReference type="Pfam" id="PF12222">
    <property type="entry name" value="PNGaseA"/>
    <property type="match status" value="1"/>
</dbReference>
<evidence type="ECO:0000313" key="3">
    <source>
        <dbReference type="Proteomes" id="UP000242015"/>
    </source>
</evidence>
<dbReference type="AlphaFoldDB" id="A0A2R6CB15"/>
<sequence>MRGRLLVVLASLLSLLIFSQLGFVSFAQPSESPPVHPLNLALEDAPGDLPLSAIIASPQPVPPNTTPTVVTLAAGAVCRPECTISGSFAAPSGSWAMILLNYTGEARGNVFDSAYSLFVNGVDVFQGTSPEYGRWSVLKDITEYTALFKGTVNFVFHVPGAIIQGNFTTWLSISFYPVPKGETPPSEPNVILPLWSGVSLTQSSPSATLSVNVPYNTLNATLELYAYGFGLDEFWYTNEPSFRDVIVSVDSKPIASVLPFPYINTGGIDLFAWRPITAVFTLDDPAYRLDVTPALGLLEGEHELSVQVLNIFPASRWIISGALLLYTSPNTPPAKQVSYSFNGPVVATATNPSFTYFNQTANISYSYSSKIGDNLYTLESSQSFANNQTFNQIWENITGYETTRTVTTNTGPESSLISKSITTTYYPLRMDTGFVFTVTSTTNGGFPIYGTFSILLYNLLQGWVESEVSVSPASANPSHTLLNDTVTVTNGVTSGNIELISPSAGIITAITFISANTTKSYMLVSRPAAPYKLFAHTIVGSSYQPQPPYFAETVTTNRILALLG</sequence>
<dbReference type="EMBL" id="NEXF01000139">
    <property type="protein sequence ID" value="PSO08083.1"/>
    <property type="molecule type" value="Genomic_DNA"/>
</dbReference>
<protein>
    <recommendedName>
        <fullName evidence="1">Peptide N-acetyl-beta-D-glucosaminyl asparaginase amidase A N-terminal domain-containing protein</fullName>
    </recommendedName>
</protein>
<feature type="domain" description="Peptide N-acetyl-beta-D-glucosaminyl asparaginase amidase A N-terminal" evidence="1">
    <location>
        <begin position="85"/>
        <end position="332"/>
    </location>
</feature>
<dbReference type="InterPro" id="IPR021102">
    <property type="entry name" value="PNGase_A"/>
</dbReference>
<accession>A0A2R6CB15</accession>
<comment type="caution">
    <text evidence="2">The sequence shown here is derived from an EMBL/GenBank/DDBJ whole genome shotgun (WGS) entry which is preliminary data.</text>
</comment>
<dbReference type="InterPro" id="IPR056948">
    <property type="entry name" value="PNGaseA_N"/>
</dbReference>
<dbReference type="PANTHER" id="PTHR31104">
    <property type="entry name" value="PEPTIDE-N4-(N-ACETYL-BETA-GLUCOSAMINYL)ASPARAGINE AMIDASE A PROTEIN"/>
    <property type="match status" value="1"/>
</dbReference>
<organism evidence="2 3">
    <name type="scientific">Candidatus Marsarchaeota G2 archaeon BE_D</name>
    <dbReference type="NCBI Taxonomy" id="1978158"/>
    <lineage>
        <taxon>Archaea</taxon>
        <taxon>Candidatus Marsarchaeota</taxon>
        <taxon>Candidatus Marsarchaeota group 2</taxon>
    </lineage>
</organism>
<proteinExistence type="predicted"/>
<reference evidence="2 3" key="1">
    <citation type="submission" date="2017-04" db="EMBL/GenBank/DDBJ databases">
        <title>Novel microbial lineages endemic to geothermal iron-oxide mats fill important gaps in the evolutionary history of Archaea.</title>
        <authorList>
            <person name="Jay Z.J."/>
            <person name="Beam J.P."/>
            <person name="Dlakic M."/>
            <person name="Rusch D.B."/>
            <person name="Kozubal M.A."/>
            <person name="Inskeep W.P."/>
        </authorList>
    </citation>
    <scope>NUCLEOTIDE SEQUENCE [LARGE SCALE GENOMIC DNA]</scope>
    <source>
        <strain evidence="2">BE_D</strain>
    </source>
</reference>
<name>A0A2R6CB15_9ARCH</name>
<dbReference type="Proteomes" id="UP000242015">
    <property type="component" value="Unassembled WGS sequence"/>
</dbReference>
<evidence type="ECO:0000259" key="1">
    <source>
        <dbReference type="Pfam" id="PF12222"/>
    </source>
</evidence>
<evidence type="ECO:0000313" key="2">
    <source>
        <dbReference type="EMBL" id="PSO08083.1"/>
    </source>
</evidence>